<dbReference type="HOGENOM" id="CLU_699088_0_0_1"/>
<protein>
    <submittedName>
        <fullName evidence="1">Uncharacterized protein</fullName>
    </submittedName>
</protein>
<dbReference type="PaxDb" id="4113-PGSC0003DMT400093549"/>
<keyword evidence="2" id="KW-1185">Reference proteome</keyword>
<reference evidence="1" key="2">
    <citation type="submission" date="2015-06" db="UniProtKB">
        <authorList>
            <consortium name="EnsemblPlants"/>
        </authorList>
    </citation>
    <scope>IDENTIFICATION</scope>
    <source>
        <strain evidence="1">DM1-3 516 R44</strain>
    </source>
</reference>
<evidence type="ECO:0000313" key="1">
    <source>
        <dbReference type="EnsemblPlants" id="PGSC0003DMT400093549"/>
    </source>
</evidence>
<dbReference type="AlphaFoldDB" id="M1DS69"/>
<dbReference type="EnsemblPlants" id="PGSC0003DMT400093549">
    <property type="protein sequence ID" value="PGSC0003DMT400093549"/>
    <property type="gene ID" value="PGSC0003DMG400043120"/>
</dbReference>
<dbReference type="Proteomes" id="UP000011115">
    <property type="component" value="Unassembled WGS sequence"/>
</dbReference>
<sequence>MPIRRAWRIFGGLPFEPQTAESYSKPSKEKPISGVLVEPIWQIAEPFGSPDLALPLAHFLSLLDLSICSLRNLGESQLGSPIPLGASPFGQLGRRVRPHFGEDTRNFGDLILGCRIQSAYRRTSTQIAELPCPIGEFGESIFKLSFLMIGTMETGSKTYPPKGNVTLESSMRTPTEEYRMVRILDGTLAEFRGHLSEMNSRLTKVEDKIWAKETGFTLPSYMMIAWSVRGPTRQEGARESVAPFSEVPATLVTRRTPLVRVSGSPNDLMSCRERLLIRRAWRKFGASPFEPQTVESYSKPSKEKPMSRVLAEPIWRIVGPFGDPDLAHPLAIYVIMPDTINRYSGSSTGASLIPHGVLVSYVSQDEGSLGDQKWFSSAGHVQGVGSGRDKLGIRA</sequence>
<reference evidence="2" key="1">
    <citation type="journal article" date="2011" name="Nature">
        <title>Genome sequence and analysis of the tuber crop potato.</title>
        <authorList>
            <consortium name="The Potato Genome Sequencing Consortium"/>
        </authorList>
    </citation>
    <scope>NUCLEOTIDE SEQUENCE [LARGE SCALE GENOMIC DNA]</scope>
    <source>
        <strain evidence="2">cv. DM1-3 516 R44</strain>
    </source>
</reference>
<name>M1DS69_SOLTU</name>
<dbReference type="InParanoid" id="M1DS69"/>
<proteinExistence type="predicted"/>
<dbReference type="Gramene" id="PGSC0003DMT400093549">
    <property type="protein sequence ID" value="PGSC0003DMT400093549"/>
    <property type="gene ID" value="PGSC0003DMG400043120"/>
</dbReference>
<organism evidence="1 2">
    <name type="scientific">Solanum tuberosum</name>
    <name type="common">Potato</name>
    <dbReference type="NCBI Taxonomy" id="4113"/>
    <lineage>
        <taxon>Eukaryota</taxon>
        <taxon>Viridiplantae</taxon>
        <taxon>Streptophyta</taxon>
        <taxon>Embryophyta</taxon>
        <taxon>Tracheophyta</taxon>
        <taxon>Spermatophyta</taxon>
        <taxon>Magnoliopsida</taxon>
        <taxon>eudicotyledons</taxon>
        <taxon>Gunneridae</taxon>
        <taxon>Pentapetalae</taxon>
        <taxon>asterids</taxon>
        <taxon>lamiids</taxon>
        <taxon>Solanales</taxon>
        <taxon>Solanaceae</taxon>
        <taxon>Solanoideae</taxon>
        <taxon>Solaneae</taxon>
        <taxon>Solanum</taxon>
    </lineage>
</organism>
<accession>M1DS69</accession>
<evidence type="ECO:0000313" key="2">
    <source>
        <dbReference type="Proteomes" id="UP000011115"/>
    </source>
</evidence>